<protein>
    <submittedName>
        <fullName evidence="4">Response regulator</fullName>
    </submittedName>
</protein>
<sequence length="136" mass="15211">MSAPSTRETKHVVMVVDDREDDLYYASVILQKTCSDCDVRTYLNSEQALEDLRTRGHEVDLVLLDVVMPAMNGLEFLRAYADLQQQGRARAKVAVHSAFGDLPEVSAAMSHPSVAHFVEKPMSRDTVRALHDLLAR</sequence>
<dbReference type="CDD" id="cd00156">
    <property type="entry name" value="REC"/>
    <property type="match status" value="1"/>
</dbReference>
<dbReference type="Gene3D" id="3.40.50.2300">
    <property type="match status" value="1"/>
</dbReference>
<evidence type="ECO:0000313" key="4">
    <source>
        <dbReference type="EMBL" id="MFC7435669.1"/>
    </source>
</evidence>
<reference evidence="5" key="1">
    <citation type="journal article" date="2019" name="Int. J. Syst. Evol. Microbiol.">
        <title>The Global Catalogue of Microorganisms (GCM) 10K type strain sequencing project: providing services to taxonomists for standard genome sequencing and annotation.</title>
        <authorList>
            <consortium name="The Broad Institute Genomics Platform"/>
            <consortium name="The Broad Institute Genome Sequencing Center for Infectious Disease"/>
            <person name="Wu L."/>
            <person name="Ma J."/>
        </authorList>
    </citation>
    <scope>NUCLEOTIDE SEQUENCE [LARGE SCALE GENOMIC DNA]</scope>
    <source>
        <strain evidence="5">CCUG 54518</strain>
    </source>
</reference>
<dbReference type="PANTHER" id="PTHR44591:SF3">
    <property type="entry name" value="RESPONSE REGULATORY DOMAIN-CONTAINING PROTEIN"/>
    <property type="match status" value="1"/>
</dbReference>
<organism evidence="4 5">
    <name type="scientific">Hydrogenophaga bisanensis</name>
    <dbReference type="NCBI Taxonomy" id="439611"/>
    <lineage>
        <taxon>Bacteria</taxon>
        <taxon>Pseudomonadati</taxon>
        <taxon>Pseudomonadota</taxon>
        <taxon>Betaproteobacteria</taxon>
        <taxon>Burkholderiales</taxon>
        <taxon>Comamonadaceae</taxon>
        <taxon>Hydrogenophaga</taxon>
    </lineage>
</organism>
<accession>A0ABW2RC33</accession>
<dbReference type="RefSeq" id="WP_382258708.1">
    <property type="nucleotide sequence ID" value="NZ_JBHTBX010000009.1"/>
</dbReference>
<dbReference type="EMBL" id="JBHTBX010000009">
    <property type="protein sequence ID" value="MFC7435669.1"/>
    <property type="molecule type" value="Genomic_DNA"/>
</dbReference>
<keyword evidence="5" id="KW-1185">Reference proteome</keyword>
<dbReference type="InterPro" id="IPR050595">
    <property type="entry name" value="Bact_response_regulator"/>
</dbReference>
<evidence type="ECO:0000256" key="2">
    <source>
        <dbReference type="PROSITE-ProRule" id="PRU00169"/>
    </source>
</evidence>
<keyword evidence="1 2" id="KW-0597">Phosphoprotein</keyword>
<dbReference type="PANTHER" id="PTHR44591">
    <property type="entry name" value="STRESS RESPONSE REGULATOR PROTEIN 1"/>
    <property type="match status" value="1"/>
</dbReference>
<dbReference type="InterPro" id="IPR011006">
    <property type="entry name" value="CheY-like_superfamily"/>
</dbReference>
<feature type="modified residue" description="4-aspartylphosphate" evidence="2">
    <location>
        <position position="65"/>
    </location>
</feature>
<dbReference type="Proteomes" id="UP001596495">
    <property type="component" value="Unassembled WGS sequence"/>
</dbReference>
<dbReference type="Pfam" id="PF00072">
    <property type="entry name" value="Response_reg"/>
    <property type="match status" value="1"/>
</dbReference>
<gene>
    <name evidence="4" type="ORF">ACFQNJ_14225</name>
</gene>
<proteinExistence type="predicted"/>
<evidence type="ECO:0000256" key="1">
    <source>
        <dbReference type="ARBA" id="ARBA00022553"/>
    </source>
</evidence>
<comment type="caution">
    <text evidence="4">The sequence shown here is derived from an EMBL/GenBank/DDBJ whole genome shotgun (WGS) entry which is preliminary data.</text>
</comment>
<evidence type="ECO:0000259" key="3">
    <source>
        <dbReference type="PROSITE" id="PS50110"/>
    </source>
</evidence>
<dbReference type="SMART" id="SM00448">
    <property type="entry name" value="REC"/>
    <property type="match status" value="1"/>
</dbReference>
<feature type="domain" description="Response regulatory" evidence="3">
    <location>
        <begin position="12"/>
        <end position="135"/>
    </location>
</feature>
<dbReference type="PROSITE" id="PS50110">
    <property type="entry name" value="RESPONSE_REGULATORY"/>
    <property type="match status" value="1"/>
</dbReference>
<dbReference type="InterPro" id="IPR001789">
    <property type="entry name" value="Sig_transdc_resp-reg_receiver"/>
</dbReference>
<dbReference type="SUPFAM" id="SSF52172">
    <property type="entry name" value="CheY-like"/>
    <property type="match status" value="1"/>
</dbReference>
<evidence type="ECO:0000313" key="5">
    <source>
        <dbReference type="Proteomes" id="UP001596495"/>
    </source>
</evidence>
<name>A0ABW2RC33_9BURK</name>